<evidence type="ECO:0000259" key="1">
    <source>
        <dbReference type="PROSITE" id="PS50181"/>
    </source>
</evidence>
<dbReference type="Pfam" id="PF12937">
    <property type="entry name" value="F-box-like"/>
    <property type="match status" value="1"/>
</dbReference>
<dbReference type="InterPro" id="IPR032675">
    <property type="entry name" value="LRR_dom_sf"/>
</dbReference>
<dbReference type="InterPro" id="IPR001611">
    <property type="entry name" value="Leu-rich_rpt"/>
</dbReference>
<dbReference type="Proteomes" id="UP000053201">
    <property type="component" value="Unassembled WGS sequence"/>
</dbReference>
<dbReference type="Gene3D" id="1.20.1280.50">
    <property type="match status" value="1"/>
</dbReference>
<keyword evidence="3" id="KW-1185">Reference proteome</keyword>
<protein>
    <recommendedName>
        <fullName evidence="1">F-box domain-containing protein</fullName>
    </recommendedName>
</protein>
<accession>A0A0L0HFG1</accession>
<dbReference type="VEuPathDB" id="FungiDB:SPPG_04919"/>
<dbReference type="AlphaFoldDB" id="A0A0L0HFG1"/>
<organism evidence="2 3">
    <name type="scientific">Spizellomyces punctatus (strain DAOM BR117)</name>
    <dbReference type="NCBI Taxonomy" id="645134"/>
    <lineage>
        <taxon>Eukaryota</taxon>
        <taxon>Fungi</taxon>
        <taxon>Fungi incertae sedis</taxon>
        <taxon>Chytridiomycota</taxon>
        <taxon>Chytridiomycota incertae sedis</taxon>
        <taxon>Chytridiomycetes</taxon>
        <taxon>Spizellomycetales</taxon>
        <taxon>Spizellomycetaceae</taxon>
        <taxon>Spizellomyces</taxon>
    </lineage>
</organism>
<dbReference type="OMA" id="PACTNWK"/>
<dbReference type="Gene3D" id="3.80.10.10">
    <property type="entry name" value="Ribonuclease Inhibitor"/>
    <property type="match status" value="4"/>
</dbReference>
<feature type="domain" description="F-box" evidence="1">
    <location>
        <begin position="61"/>
        <end position="106"/>
    </location>
</feature>
<dbReference type="GeneID" id="27688344"/>
<dbReference type="SUPFAM" id="SSF81383">
    <property type="entry name" value="F-box domain"/>
    <property type="match status" value="1"/>
</dbReference>
<name>A0A0L0HFG1_SPIPD</name>
<dbReference type="InterPro" id="IPR006553">
    <property type="entry name" value="Leu-rich_rpt_Cys-con_subtyp"/>
</dbReference>
<dbReference type="PANTHER" id="PTHR13318:SF190">
    <property type="entry name" value="PARTNER OF PAIRED, ISOFORM B"/>
    <property type="match status" value="1"/>
</dbReference>
<proteinExistence type="predicted"/>
<evidence type="ECO:0000313" key="3">
    <source>
        <dbReference type="Proteomes" id="UP000053201"/>
    </source>
</evidence>
<dbReference type="SUPFAM" id="SSF52047">
    <property type="entry name" value="RNI-like"/>
    <property type="match status" value="2"/>
</dbReference>
<dbReference type="InterPro" id="IPR036047">
    <property type="entry name" value="F-box-like_dom_sf"/>
</dbReference>
<dbReference type="eggNOG" id="KOG1947">
    <property type="taxonomic scope" value="Eukaryota"/>
</dbReference>
<dbReference type="Pfam" id="PF25372">
    <property type="entry name" value="DUF7885"/>
    <property type="match status" value="1"/>
</dbReference>
<dbReference type="InterPro" id="IPR001810">
    <property type="entry name" value="F-box_dom"/>
</dbReference>
<dbReference type="InParanoid" id="A0A0L0HFG1"/>
<reference evidence="2 3" key="1">
    <citation type="submission" date="2009-08" db="EMBL/GenBank/DDBJ databases">
        <title>The Genome Sequence of Spizellomyces punctatus strain DAOM BR117.</title>
        <authorList>
            <consortium name="The Broad Institute Genome Sequencing Platform"/>
            <person name="Russ C."/>
            <person name="Cuomo C."/>
            <person name="Shea T."/>
            <person name="Young S.K."/>
            <person name="Zeng Q."/>
            <person name="Koehrsen M."/>
            <person name="Haas B."/>
            <person name="Borodovsky M."/>
            <person name="Guigo R."/>
            <person name="Alvarado L."/>
            <person name="Berlin A."/>
            <person name="Bochicchio J."/>
            <person name="Borenstein D."/>
            <person name="Chapman S."/>
            <person name="Chen Z."/>
            <person name="Engels R."/>
            <person name="Freedman E."/>
            <person name="Gellesch M."/>
            <person name="Goldberg J."/>
            <person name="Griggs A."/>
            <person name="Gujja S."/>
            <person name="Heiman D."/>
            <person name="Hepburn T."/>
            <person name="Howarth C."/>
            <person name="Jen D."/>
            <person name="Larson L."/>
            <person name="Lewis B."/>
            <person name="Mehta T."/>
            <person name="Park D."/>
            <person name="Pearson M."/>
            <person name="Roberts A."/>
            <person name="Saif S."/>
            <person name="Shenoy N."/>
            <person name="Sisk P."/>
            <person name="Stolte C."/>
            <person name="Sykes S."/>
            <person name="Thomson T."/>
            <person name="Walk T."/>
            <person name="White J."/>
            <person name="Yandava C."/>
            <person name="Burger G."/>
            <person name="Gray M.W."/>
            <person name="Holland P.W.H."/>
            <person name="King N."/>
            <person name="Lang F.B.F."/>
            <person name="Roger A.J."/>
            <person name="Ruiz-Trillo I."/>
            <person name="Lander E."/>
            <person name="Nusbaum C."/>
        </authorList>
    </citation>
    <scope>NUCLEOTIDE SEQUENCE [LARGE SCALE GENOMIC DNA]</scope>
    <source>
        <strain evidence="2 3">DAOM BR117</strain>
    </source>
</reference>
<dbReference type="PANTHER" id="PTHR13318">
    <property type="entry name" value="PARTNER OF PAIRED, ISOFORM B-RELATED"/>
    <property type="match status" value="1"/>
</dbReference>
<evidence type="ECO:0000313" key="2">
    <source>
        <dbReference type="EMBL" id="KNC99528.1"/>
    </source>
</evidence>
<gene>
    <name evidence="2" type="ORF">SPPG_04919</name>
</gene>
<dbReference type="CDD" id="cd09917">
    <property type="entry name" value="F-box_SF"/>
    <property type="match status" value="1"/>
</dbReference>
<dbReference type="InterPro" id="IPR057207">
    <property type="entry name" value="FBXL15_LRR"/>
</dbReference>
<dbReference type="GO" id="GO:0019005">
    <property type="term" value="C:SCF ubiquitin ligase complex"/>
    <property type="evidence" value="ECO:0007669"/>
    <property type="project" value="TreeGrafter"/>
</dbReference>
<dbReference type="STRING" id="645134.A0A0L0HFG1"/>
<dbReference type="PROSITE" id="PS50181">
    <property type="entry name" value="FBOX"/>
    <property type="match status" value="1"/>
</dbReference>
<dbReference type="OrthoDB" id="10257471at2759"/>
<dbReference type="GO" id="GO:0031146">
    <property type="term" value="P:SCF-dependent proteasomal ubiquitin-dependent protein catabolic process"/>
    <property type="evidence" value="ECO:0007669"/>
    <property type="project" value="TreeGrafter"/>
</dbReference>
<dbReference type="SMART" id="SM00367">
    <property type="entry name" value="LRR_CC"/>
    <property type="match status" value="15"/>
</dbReference>
<sequence length="751" mass="80940">MTTIVSLKLDTLHIFDGGAEPAANCRGRGGRVADDMRQVGTLCNFDNYGLSDTSTLAMDKARTLATLPPELLTEVFHCLDTKSLRAVATTCRALRRTAVPVLWANPIIPSQPPITLERLIQQYGVHIRSLSFPDPTYIDLVSVAPYLCGLLRIDLGGCAPFTVGDQQVMSLIACCPLLVAIDLRDCIDITDATLFALAKHPNVKFLEELSLARCCEVTDAGIAAIVRAANGLKTLNVTCVPCLSETALHHVAKECSNLRVLIARDSDAVSDEVLLELASGCPKLTQLDVDECLGVTEKGLLQFAQVRQDRLDEAQKFGLPDVAGSLSLLKLNGTASDAITDHSLIALLPPIDSKRAGTSICRPRLDTLELAFARHITATTFTHLAKNYAHQLTRLNLSNATISDMLSTASRTLSDFLSVQPHIRHLNLMGAVELVDDASCQVIGQTLTELETLDLSECRQLTDEGTVTIARGCTKLIDVNLKGCTELGDATVRAFVEDGSAALRVLNVGLCSRVTDESVGSLASLYTKPGGGLHTLKLSGCFNLTDAALEQFINLAPTPKSTPHPLMPLSLLCLSGCYHITDNSLARLTPHLHSLESINFYSCEGVTDATVKVIAEHCPRLQSLVMSKCRITDEGFEAIGQRCSRLHTLYAGFLSGDGPSNSGISSVLGGCKELKLLDISRCEKISDLAFGGDGMLQVQVLMVRCCPRVTFTGLAGFVERCPRLQKVDITGCCGISVEEKNQLKELVDGRW</sequence>
<dbReference type="RefSeq" id="XP_016607568.1">
    <property type="nucleotide sequence ID" value="XM_016753158.1"/>
</dbReference>
<dbReference type="Pfam" id="PF13516">
    <property type="entry name" value="LRR_6"/>
    <property type="match status" value="2"/>
</dbReference>
<dbReference type="EMBL" id="KQ257457">
    <property type="protein sequence ID" value="KNC99528.1"/>
    <property type="molecule type" value="Genomic_DNA"/>
</dbReference>